<dbReference type="Pfam" id="PF04965">
    <property type="entry name" value="GPW_gp25"/>
    <property type="match status" value="1"/>
</dbReference>
<evidence type="ECO:0000313" key="2">
    <source>
        <dbReference type="EMBL" id="MBE9068783.1"/>
    </source>
</evidence>
<feature type="domain" description="IraD/Gp25-like" evidence="1">
    <location>
        <begin position="33"/>
        <end position="116"/>
    </location>
</feature>
<dbReference type="RefSeq" id="WP_193994717.1">
    <property type="nucleotide sequence ID" value="NZ_JADEXP010000200.1"/>
</dbReference>
<dbReference type="AlphaFoldDB" id="A0A929FBL5"/>
<dbReference type="EMBL" id="JADEXP010000200">
    <property type="protein sequence ID" value="MBE9068783.1"/>
    <property type="molecule type" value="Genomic_DNA"/>
</dbReference>
<proteinExistence type="predicted"/>
<feature type="non-terminal residue" evidence="2">
    <location>
        <position position="127"/>
    </location>
</feature>
<dbReference type="InterPro" id="IPR007048">
    <property type="entry name" value="IraD/Gp25-like"/>
</dbReference>
<accession>A0A929FBL5</accession>
<dbReference type="Proteomes" id="UP000615026">
    <property type="component" value="Unassembled WGS sequence"/>
</dbReference>
<name>A0A929FBL5_LEPEC</name>
<organism evidence="2 3">
    <name type="scientific">Leptolyngbya cf. ectocarpi LEGE 11479</name>
    <dbReference type="NCBI Taxonomy" id="1828722"/>
    <lineage>
        <taxon>Bacteria</taxon>
        <taxon>Bacillati</taxon>
        <taxon>Cyanobacteriota</taxon>
        <taxon>Cyanophyceae</taxon>
        <taxon>Leptolyngbyales</taxon>
        <taxon>Leptolyngbyaceae</taxon>
        <taxon>Leptolyngbya group</taxon>
        <taxon>Leptolyngbya</taxon>
    </lineage>
</organism>
<dbReference type="Gene3D" id="3.10.450.40">
    <property type="match status" value="1"/>
</dbReference>
<dbReference type="SUPFAM" id="SSF160719">
    <property type="entry name" value="gpW/gp25-like"/>
    <property type="match status" value="1"/>
</dbReference>
<comment type="caution">
    <text evidence="2">The sequence shown here is derived from an EMBL/GenBank/DDBJ whole genome shotgun (WGS) entry which is preliminary data.</text>
</comment>
<keyword evidence="3" id="KW-1185">Reference proteome</keyword>
<gene>
    <name evidence="2" type="ORF">IQ260_19240</name>
</gene>
<evidence type="ECO:0000313" key="3">
    <source>
        <dbReference type="Proteomes" id="UP000615026"/>
    </source>
</evidence>
<evidence type="ECO:0000259" key="1">
    <source>
        <dbReference type="Pfam" id="PF04965"/>
    </source>
</evidence>
<sequence length="127" mass="14232">MPPNDNFSPPHVGAGLACPIHTNAQGSFQLSHGTRNLEEAITIILRTKLGERVYRPNFGSRLSELAFEPMNTETLSLIRLYVQEAIEIWEPRIDLLDILTEPDPGTGQVNITILYQPKDSYDSRSIV</sequence>
<protein>
    <submittedName>
        <fullName evidence="2">GPW/gp25 family protein</fullName>
    </submittedName>
</protein>
<reference evidence="2" key="1">
    <citation type="submission" date="2020-10" db="EMBL/GenBank/DDBJ databases">
        <authorList>
            <person name="Castelo-Branco R."/>
            <person name="Eusebio N."/>
            <person name="Adriana R."/>
            <person name="Vieira A."/>
            <person name="Brugerolle De Fraissinette N."/>
            <person name="Rezende De Castro R."/>
            <person name="Schneider M.P."/>
            <person name="Vasconcelos V."/>
            <person name="Leao P.N."/>
        </authorList>
    </citation>
    <scope>NUCLEOTIDE SEQUENCE</scope>
    <source>
        <strain evidence="2">LEGE 11479</strain>
    </source>
</reference>